<dbReference type="GO" id="GO:0006508">
    <property type="term" value="P:proteolysis"/>
    <property type="evidence" value="ECO:0007669"/>
    <property type="project" value="InterPro"/>
</dbReference>
<dbReference type="EMBL" id="CP000685">
    <property type="protein sequence ID" value="ABQ05331.1"/>
    <property type="molecule type" value="Genomic_DNA"/>
</dbReference>
<dbReference type="GO" id="GO:0004222">
    <property type="term" value="F:metalloendopeptidase activity"/>
    <property type="evidence" value="ECO:0007669"/>
    <property type="project" value="InterPro"/>
</dbReference>
<dbReference type="RefSeq" id="WP_012024370.1">
    <property type="nucleotide sequence ID" value="NC_009441.1"/>
</dbReference>
<dbReference type="STRING" id="376686.Fjoh_2304"/>
<keyword evidence="2" id="KW-1185">Reference proteome</keyword>
<dbReference type="KEGG" id="fjo:Fjoh_2304"/>
<dbReference type="Proteomes" id="UP000006694">
    <property type="component" value="Chromosome"/>
</dbReference>
<evidence type="ECO:0008006" key="3">
    <source>
        <dbReference type="Google" id="ProtNLM"/>
    </source>
</evidence>
<sequence>MTEILEKTAYHESGHIIMAYLNKYFCEETEILPNGDGKSTFNYGSDLLTITAITNFKDEPDIFNNLSESIKRNCPEIAFKSTLVLIAGSIAESIYLNDGISGEEMDVEISGPDLIRIENINFLLSQINLNHKTDFIPEMMYTAMTIFADKKIWDTITILAKSLFNKNNKKLSKSEIETILTDCGFVEYLKKKQ</sequence>
<protein>
    <recommendedName>
        <fullName evidence="3">Peptidase M41 domain-containing protein</fullName>
    </recommendedName>
</protein>
<dbReference type="GeneID" id="31765211"/>
<evidence type="ECO:0000313" key="1">
    <source>
        <dbReference type="EMBL" id="ABQ05331.1"/>
    </source>
</evidence>
<organism evidence="1 2">
    <name type="scientific">Flavobacterium johnsoniae (strain ATCC 17061 / DSM 2064 / JCM 8514 / BCRC 14874 / CCUG 350202 / NBRC 14942 / NCIMB 11054 / UW101)</name>
    <name type="common">Cytophaga johnsonae</name>
    <dbReference type="NCBI Taxonomy" id="376686"/>
    <lineage>
        <taxon>Bacteria</taxon>
        <taxon>Pseudomonadati</taxon>
        <taxon>Bacteroidota</taxon>
        <taxon>Flavobacteriia</taxon>
        <taxon>Flavobacteriales</taxon>
        <taxon>Flavobacteriaceae</taxon>
        <taxon>Flavobacterium</taxon>
    </lineage>
</organism>
<dbReference type="GO" id="GO:0004176">
    <property type="term" value="F:ATP-dependent peptidase activity"/>
    <property type="evidence" value="ECO:0007669"/>
    <property type="project" value="InterPro"/>
</dbReference>
<name>A5FHI3_FLAJ1</name>
<dbReference type="GO" id="GO:0005524">
    <property type="term" value="F:ATP binding"/>
    <property type="evidence" value="ECO:0007669"/>
    <property type="project" value="InterPro"/>
</dbReference>
<dbReference type="OrthoDB" id="1427250at2"/>
<evidence type="ECO:0000313" key="2">
    <source>
        <dbReference type="Proteomes" id="UP000006694"/>
    </source>
</evidence>
<dbReference type="AlphaFoldDB" id="A5FHI3"/>
<proteinExistence type="predicted"/>
<dbReference type="SUPFAM" id="SSF140990">
    <property type="entry name" value="FtsH protease domain-like"/>
    <property type="match status" value="1"/>
</dbReference>
<dbReference type="eggNOG" id="ENOG5030Z4P">
    <property type="taxonomic scope" value="Bacteria"/>
</dbReference>
<accession>A5FHI3</accession>
<dbReference type="HOGENOM" id="CLU_1406927_0_0_10"/>
<reference evidence="1 2" key="1">
    <citation type="journal article" date="2009" name="Appl. Environ. Microbiol.">
        <title>Novel features of the polysaccharide-digesting gliding bacterium Flavobacterium johnsoniae as revealed by genome sequence analysis.</title>
        <authorList>
            <person name="McBride M.J."/>
            <person name="Xie G."/>
            <person name="Martens E.C."/>
            <person name="Lapidus A."/>
            <person name="Henrissat B."/>
            <person name="Rhodes R.G."/>
            <person name="Goltsman E."/>
            <person name="Wang W."/>
            <person name="Xu J."/>
            <person name="Hunnicutt D.W."/>
            <person name="Staroscik A.M."/>
            <person name="Hoover T.R."/>
            <person name="Cheng Y.Q."/>
            <person name="Stein J.L."/>
        </authorList>
    </citation>
    <scope>NUCLEOTIDE SEQUENCE [LARGE SCALE GENOMIC DNA]</scope>
    <source>
        <strain evidence="2">ATCC 17061 / DSM 2064 / JCM 8514 / BCRC 14874 / CCUG 350202 / NBRC 14942 / NCIMB 11054 / UW101</strain>
    </source>
</reference>
<gene>
    <name evidence="1" type="ordered locus">Fjoh_2304</name>
</gene>
<dbReference type="InterPro" id="IPR037219">
    <property type="entry name" value="Peptidase_M41-like"/>
</dbReference>
<dbReference type="Gene3D" id="1.20.58.760">
    <property type="entry name" value="Peptidase M41"/>
    <property type="match status" value="1"/>
</dbReference>